<evidence type="ECO:0000313" key="4">
    <source>
        <dbReference type="Proteomes" id="UP000815677"/>
    </source>
</evidence>
<evidence type="ECO:0000256" key="1">
    <source>
        <dbReference type="SAM" id="Coils"/>
    </source>
</evidence>
<dbReference type="InterPro" id="IPR036047">
    <property type="entry name" value="F-box-like_dom_sf"/>
</dbReference>
<dbReference type="Gene3D" id="1.20.1280.50">
    <property type="match status" value="1"/>
</dbReference>
<evidence type="ECO:0000259" key="2">
    <source>
        <dbReference type="Pfam" id="PF12937"/>
    </source>
</evidence>
<dbReference type="EMBL" id="DF847200">
    <property type="protein sequence ID" value="GAT51431.1"/>
    <property type="molecule type" value="Genomic_DNA"/>
</dbReference>
<keyword evidence="4" id="KW-1185">Reference proteome</keyword>
<name>A0ABQ0LNG0_MYCCL</name>
<dbReference type="Proteomes" id="UP000815677">
    <property type="component" value="Unassembled WGS sequence"/>
</dbReference>
<sequence length="137" mass="15598">MEFPHLSLTNNVPLEAETQQIRGLVEAAGEEQTRIRAELAETREKEQQLSARDKELMRRIATLEGIVSSVRCIPPEILSHIFLLATPSNDTNTTAHCSNGPSLLRLSHICSRWRSIAHGTPKLWRVLQFKLTRYTLR</sequence>
<proteinExistence type="predicted"/>
<keyword evidence="1" id="KW-0175">Coiled coil</keyword>
<dbReference type="Pfam" id="PF12937">
    <property type="entry name" value="F-box-like"/>
    <property type="match status" value="1"/>
</dbReference>
<gene>
    <name evidence="3" type="ORF">MCHLO_08575</name>
</gene>
<protein>
    <recommendedName>
        <fullName evidence="2">F-box domain-containing protein</fullName>
    </recommendedName>
</protein>
<accession>A0ABQ0LNG0</accession>
<feature type="domain" description="F-box" evidence="2">
    <location>
        <begin position="72"/>
        <end position="126"/>
    </location>
</feature>
<dbReference type="InterPro" id="IPR001810">
    <property type="entry name" value="F-box_dom"/>
</dbReference>
<feature type="coiled-coil region" evidence="1">
    <location>
        <begin position="25"/>
        <end position="59"/>
    </location>
</feature>
<evidence type="ECO:0000313" key="3">
    <source>
        <dbReference type="EMBL" id="GAT51431.1"/>
    </source>
</evidence>
<organism evidence="3 4">
    <name type="scientific">Mycena chlorophos</name>
    <name type="common">Agaric fungus</name>
    <name type="synonym">Agaricus chlorophos</name>
    <dbReference type="NCBI Taxonomy" id="658473"/>
    <lineage>
        <taxon>Eukaryota</taxon>
        <taxon>Fungi</taxon>
        <taxon>Dikarya</taxon>
        <taxon>Basidiomycota</taxon>
        <taxon>Agaricomycotina</taxon>
        <taxon>Agaricomycetes</taxon>
        <taxon>Agaricomycetidae</taxon>
        <taxon>Agaricales</taxon>
        <taxon>Marasmiineae</taxon>
        <taxon>Mycenaceae</taxon>
        <taxon>Mycena</taxon>
    </lineage>
</organism>
<reference evidence="3" key="1">
    <citation type="submission" date="2014-09" db="EMBL/GenBank/DDBJ databases">
        <title>Genome sequence of the luminous mushroom Mycena chlorophos for searching fungal bioluminescence genes.</title>
        <authorList>
            <person name="Tanaka Y."/>
            <person name="Kasuga D."/>
            <person name="Oba Y."/>
            <person name="Hase S."/>
            <person name="Sato K."/>
            <person name="Oba Y."/>
            <person name="Sakakibara Y."/>
        </authorList>
    </citation>
    <scope>NUCLEOTIDE SEQUENCE</scope>
</reference>
<dbReference type="SUPFAM" id="SSF81383">
    <property type="entry name" value="F-box domain"/>
    <property type="match status" value="1"/>
</dbReference>